<keyword evidence="3" id="KW-1185">Reference proteome</keyword>
<protein>
    <submittedName>
        <fullName evidence="2">AbrB family transcriptional regulator</fullName>
    </submittedName>
</protein>
<organism evidence="2 3">
    <name type="scientific">Thioalbus denitrificans</name>
    <dbReference type="NCBI Taxonomy" id="547122"/>
    <lineage>
        <taxon>Bacteria</taxon>
        <taxon>Pseudomonadati</taxon>
        <taxon>Pseudomonadota</taxon>
        <taxon>Gammaproteobacteria</taxon>
        <taxon>Chromatiales</taxon>
        <taxon>Ectothiorhodospiraceae</taxon>
        <taxon>Thioalbus</taxon>
    </lineage>
</organism>
<dbReference type="SMART" id="SM00966">
    <property type="entry name" value="SpoVT_AbrB"/>
    <property type="match status" value="1"/>
</dbReference>
<name>A0A369CCB9_9GAMM</name>
<feature type="domain" description="SpoVT-AbrB" evidence="1">
    <location>
        <begin position="3"/>
        <end position="49"/>
    </location>
</feature>
<dbReference type="NCBIfam" id="TIGR01439">
    <property type="entry name" value="lp_hng_hel_AbrB"/>
    <property type="match status" value="1"/>
</dbReference>
<dbReference type="GO" id="GO:0003677">
    <property type="term" value="F:DNA binding"/>
    <property type="evidence" value="ECO:0007669"/>
    <property type="project" value="InterPro"/>
</dbReference>
<dbReference type="OrthoDB" id="9809003at2"/>
<proteinExistence type="predicted"/>
<gene>
    <name evidence="2" type="ORF">DFQ59_10225</name>
</gene>
<evidence type="ECO:0000259" key="1">
    <source>
        <dbReference type="SMART" id="SM00966"/>
    </source>
</evidence>
<dbReference type="RefSeq" id="WP_114278535.1">
    <property type="nucleotide sequence ID" value="NZ_QPJY01000002.1"/>
</dbReference>
<accession>A0A369CCB9</accession>
<dbReference type="InterPro" id="IPR037914">
    <property type="entry name" value="SpoVT-AbrB_sf"/>
</dbReference>
<sequence>MSATLTSKCQVTIPKKIRETLGLGPGSQVDFDVDEQGRIIIRKSGRTTPRRPPDRDRFERARGRATVKWRTDELMRLLRGDD</sequence>
<evidence type="ECO:0000313" key="3">
    <source>
        <dbReference type="Proteomes" id="UP000252707"/>
    </source>
</evidence>
<dbReference type="InterPro" id="IPR007159">
    <property type="entry name" value="SpoVT-AbrB_dom"/>
</dbReference>
<dbReference type="SUPFAM" id="SSF89447">
    <property type="entry name" value="AbrB/MazE/MraZ-like"/>
    <property type="match status" value="1"/>
</dbReference>
<dbReference type="Pfam" id="PF04014">
    <property type="entry name" value="MazE_antitoxin"/>
    <property type="match status" value="1"/>
</dbReference>
<reference evidence="2 3" key="1">
    <citation type="submission" date="2018-07" db="EMBL/GenBank/DDBJ databases">
        <title>Genomic Encyclopedia of Type Strains, Phase IV (KMG-IV): sequencing the most valuable type-strain genomes for metagenomic binning, comparative biology and taxonomic classification.</title>
        <authorList>
            <person name="Goeker M."/>
        </authorList>
    </citation>
    <scope>NUCLEOTIDE SEQUENCE [LARGE SCALE GENOMIC DNA]</scope>
    <source>
        <strain evidence="2 3">DSM 26407</strain>
    </source>
</reference>
<dbReference type="Gene3D" id="2.10.260.10">
    <property type="match status" value="1"/>
</dbReference>
<evidence type="ECO:0000313" key="2">
    <source>
        <dbReference type="EMBL" id="RCX31682.1"/>
    </source>
</evidence>
<dbReference type="EMBL" id="QPJY01000002">
    <property type="protein sequence ID" value="RCX31682.1"/>
    <property type="molecule type" value="Genomic_DNA"/>
</dbReference>
<dbReference type="Proteomes" id="UP000252707">
    <property type="component" value="Unassembled WGS sequence"/>
</dbReference>
<comment type="caution">
    <text evidence="2">The sequence shown here is derived from an EMBL/GenBank/DDBJ whole genome shotgun (WGS) entry which is preliminary data.</text>
</comment>
<dbReference type="AlphaFoldDB" id="A0A369CCB9"/>